<dbReference type="AlphaFoldDB" id="G7VSH9"/>
<dbReference type="EMBL" id="CP003107">
    <property type="protein sequence ID" value="AET62188.1"/>
    <property type="molecule type" value="Genomic_DNA"/>
</dbReference>
<reference evidence="3 4" key="3">
    <citation type="journal article" date="2012" name="J. Bacteriol.">
        <title>Genome Sequence of Paenibacillus terrae HPL-003, a Xylanase-Producing Bacterium Isolated from Soil Found in Forest Residue.</title>
        <authorList>
            <person name="Shin S.H."/>
            <person name="Kim S."/>
            <person name="Kim J.Y."/>
            <person name="Song H.Y."/>
            <person name="Cho S.J."/>
            <person name="Kim D.R."/>
            <person name="Lee K.I."/>
            <person name="Lim H.K."/>
            <person name="Park N.J."/>
            <person name="Hwang I.T."/>
            <person name="Yang K.S."/>
        </authorList>
    </citation>
    <scope>NUCLEOTIDE SEQUENCE [LARGE SCALE GENOMIC DNA]</scope>
    <source>
        <strain evidence="3 4">HPL-003</strain>
    </source>
</reference>
<evidence type="ECO:0000313" key="4">
    <source>
        <dbReference type="Proteomes" id="UP000005876"/>
    </source>
</evidence>
<reference key="2">
    <citation type="submission" date="2011-11" db="EMBL/GenBank/DDBJ databases">
        <authorList>
            <person name="Shin S.H."/>
            <person name="Kim S."/>
            <person name="Kim J.Y."/>
        </authorList>
    </citation>
    <scope>NUCLEOTIDE SEQUENCE</scope>
    <source>
        <strain>HPL-003</strain>
    </source>
</reference>
<dbReference type="Pfam" id="PF12639">
    <property type="entry name" value="Colicin-DNase"/>
    <property type="match status" value="1"/>
</dbReference>
<organism evidence="3 4">
    <name type="scientific">Paenibacillus terrae (strain HPL-003)</name>
    <dbReference type="NCBI Taxonomy" id="985665"/>
    <lineage>
        <taxon>Bacteria</taxon>
        <taxon>Bacillati</taxon>
        <taxon>Bacillota</taxon>
        <taxon>Bacilli</taxon>
        <taxon>Bacillales</taxon>
        <taxon>Paenibacillaceae</taxon>
        <taxon>Paenibacillus</taxon>
    </lineage>
</organism>
<name>G7VSH9_PAETH</name>
<dbReference type="KEGG" id="pta:HPL003_27380"/>
<keyword evidence="2" id="KW-1133">Transmembrane helix</keyword>
<evidence type="ECO:0000256" key="1">
    <source>
        <dbReference type="SAM" id="MobiDB-lite"/>
    </source>
</evidence>
<dbReference type="eggNOG" id="COG3501">
    <property type="taxonomic scope" value="Bacteria"/>
</dbReference>
<feature type="compositionally biased region" description="Pro residues" evidence="1">
    <location>
        <begin position="485"/>
        <end position="494"/>
    </location>
</feature>
<feature type="transmembrane region" description="Helical" evidence="2">
    <location>
        <begin position="500"/>
        <end position="523"/>
    </location>
</feature>
<dbReference type="RefSeq" id="WP_014282868.1">
    <property type="nucleotide sequence ID" value="NC_016641.1"/>
</dbReference>
<dbReference type="SUPFAM" id="SSF69279">
    <property type="entry name" value="Phage tail proteins"/>
    <property type="match status" value="1"/>
</dbReference>
<dbReference type="Proteomes" id="UP000005876">
    <property type="component" value="Chromosome"/>
</dbReference>
<accession>G7VSH9</accession>
<reference evidence="4" key="1">
    <citation type="submission" date="2011-11" db="EMBL/GenBank/DDBJ databases">
        <title>Complete sequence of Paenibacillus terrae HPL-003.</title>
        <authorList>
            <person name="Shin S.H."/>
            <person name="Kim S."/>
            <person name="Kim J.Y."/>
        </authorList>
    </citation>
    <scope>NUCLEOTIDE SEQUENCE [LARGE SCALE GENOMIC DNA]</scope>
    <source>
        <strain evidence="4">HPL-003</strain>
    </source>
</reference>
<evidence type="ECO:0000256" key="2">
    <source>
        <dbReference type="SAM" id="Phobius"/>
    </source>
</evidence>
<feature type="transmembrane region" description="Helical" evidence="2">
    <location>
        <begin position="530"/>
        <end position="552"/>
    </location>
</feature>
<sequence length="951" mass="101754">MIGYDQIRIDSPYPIQVLKDVRIEWKPGEHGRITLTGICKESSHATAALDATSEDQLYVYAQNEQEEISLFKGVVHAVEVENHNGVYTLTLEGISGSFELDIVKRKRSFPEEKQTYKQLVNKLAQGYARSDMLYQTGEQSVGEAILQYDETDWELIKRMASRLHAVVVSDIWESAAPKLYFGMPAGTQRTIREDTPYTASKDLKGYQRAGGTSAGLHDTDFFKYEIESGERYALGDEVQFRQKTMIVTELRSRMEKGHLLFSYVLARKEGIRSDFIPNSKTIGISLEGEVLAVRGEEVKLRLAIDNDDGVSEPHWYPFAPPTGSAMYSMPKVGTHANLYFPDASGSRAMILGAVRTNGDGCAKTSDPNDRYFGTEHGSELKMAPGRIHIMGDPGGTLQMSLDDATGIEITSPKKLTLEAEQEIILNTPKQIIIDGTSQVMAYQTGGSTGLSVENEYHVLGGNVWADGSDRTAYPPFDDEPKEGEPPPPPPPPEPFNWGKLGMNILGGLAVVAAVAVVAAITVATLGAGTVVIAAVAGGALLAGGLGVASLAASDIARGEVSDFSDYALTGLKEAGIGAVSGAIFGPLGVGGTLLRKAAIGGVTNAAENLASQVLSGEKINWGSVAKDAGLGFVTVGVLDSKVGKAIGGFAEKVGSKVTPQWIGKGVDAVGAGFGKAVNKLEQAGSKLGQKFNEQLSKMADGLNTGKLAIANGASVPAVPHVNKMDSGPLPQTDVQKNYNKVMKEMEESAAKKVEGTGEGNIPPAFKQTEFSSSYEARFNQTPGPDNPKVGFEGTRGESKCTLKPPPDPQLKKILDEAGIDGIQYKNAVPNFLPVAKAEVEINYMLGGKGKYGSKARAYNFVQSDQKLANQLNNSPELARQFGMEPGAITARDIEKFRDKNKLTWHELNDVKTMQLVPTKINSSFGHLGGVGEINAGAFEPGGFAKNKKGDL</sequence>
<keyword evidence="2" id="KW-0812">Transmembrane</keyword>
<feature type="region of interest" description="Disordered" evidence="1">
    <location>
        <begin position="468"/>
        <end position="495"/>
    </location>
</feature>
<dbReference type="eggNOG" id="COG5585">
    <property type="taxonomic scope" value="Bacteria"/>
</dbReference>
<dbReference type="OrthoDB" id="1878078at2"/>
<keyword evidence="2" id="KW-0472">Membrane</keyword>
<proteinExistence type="predicted"/>
<gene>
    <name evidence="3" type="ordered locus">HPL003_27380</name>
</gene>
<dbReference type="STRING" id="985665.HPL003_27380"/>
<dbReference type="HOGENOM" id="CLU_309235_0_0_9"/>
<evidence type="ECO:0000313" key="3">
    <source>
        <dbReference type="EMBL" id="AET62188.1"/>
    </source>
</evidence>
<protein>
    <submittedName>
        <fullName evidence="3">Uncharacterized protein</fullName>
    </submittedName>
</protein>